<dbReference type="Proteomes" id="UP001159363">
    <property type="component" value="Chromosome 2"/>
</dbReference>
<evidence type="ECO:0000313" key="4">
    <source>
        <dbReference type="Proteomes" id="UP001159363"/>
    </source>
</evidence>
<protein>
    <recommendedName>
        <fullName evidence="2">DDE-1 domain-containing protein</fullName>
    </recommendedName>
</protein>
<dbReference type="PANTHER" id="PTHR19303:SF71">
    <property type="entry name" value="ZINC FINGER PHD-TYPE DOMAIN-CONTAINING PROTEIN"/>
    <property type="match status" value="1"/>
</dbReference>
<dbReference type="EMBL" id="JARBHB010000002">
    <property type="protein sequence ID" value="KAJ8892748.1"/>
    <property type="molecule type" value="Genomic_DNA"/>
</dbReference>
<feature type="non-terminal residue" evidence="3">
    <location>
        <position position="427"/>
    </location>
</feature>
<dbReference type="PANTHER" id="PTHR19303">
    <property type="entry name" value="TRANSPOSON"/>
    <property type="match status" value="1"/>
</dbReference>
<organism evidence="3 4">
    <name type="scientific">Dryococelus australis</name>
    <dbReference type="NCBI Taxonomy" id="614101"/>
    <lineage>
        <taxon>Eukaryota</taxon>
        <taxon>Metazoa</taxon>
        <taxon>Ecdysozoa</taxon>
        <taxon>Arthropoda</taxon>
        <taxon>Hexapoda</taxon>
        <taxon>Insecta</taxon>
        <taxon>Pterygota</taxon>
        <taxon>Neoptera</taxon>
        <taxon>Polyneoptera</taxon>
        <taxon>Phasmatodea</taxon>
        <taxon>Verophasmatodea</taxon>
        <taxon>Anareolatae</taxon>
        <taxon>Phasmatidae</taxon>
        <taxon>Eurycanthinae</taxon>
        <taxon>Dryococelus</taxon>
    </lineage>
</organism>
<reference evidence="3 4" key="1">
    <citation type="submission" date="2023-02" db="EMBL/GenBank/DDBJ databases">
        <title>LHISI_Scaffold_Assembly.</title>
        <authorList>
            <person name="Stuart O.P."/>
            <person name="Cleave R."/>
            <person name="Magrath M.J.L."/>
            <person name="Mikheyev A.S."/>
        </authorList>
    </citation>
    <scope>NUCLEOTIDE SEQUENCE [LARGE SCALE GENOMIC DNA]</scope>
    <source>
        <strain evidence="3">Daus_M_001</strain>
        <tissue evidence="3">Leg muscle</tissue>
    </source>
</reference>
<proteinExistence type="predicted"/>
<evidence type="ECO:0000313" key="3">
    <source>
        <dbReference type="EMBL" id="KAJ8892748.1"/>
    </source>
</evidence>
<dbReference type="InterPro" id="IPR004875">
    <property type="entry name" value="DDE_SF_endonuclease_dom"/>
</dbReference>
<evidence type="ECO:0000256" key="1">
    <source>
        <dbReference type="SAM" id="MobiDB-lite"/>
    </source>
</evidence>
<comment type="caution">
    <text evidence="3">The sequence shown here is derived from an EMBL/GenBank/DDBJ whole genome shotgun (WGS) entry which is preliminary data.</text>
</comment>
<name>A0ABQ9IA20_9NEOP</name>
<dbReference type="Pfam" id="PF03184">
    <property type="entry name" value="DDE_1"/>
    <property type="match status" value="1"/>
</dbReference>
<accession>A0ABQ9IA20</accession>
<evidence type="ECO:0000259" key="2">
    <source>
        <dbReference type="Pfam" id="PF03184"/>
    </source>
</evidence>
<feature type="domain" description="DDE-1" evidence="2">
    <location>
        <begin position="154"/>
        <end position="233"/>
    </location>
</feature>
<feature type="compositionally biased region" description="Polar residues" evidence="1">
    <location>
        <begin position="411"/>
        <end position="427"/>
    </location>
</feature>
<feature type="region of interest" description="Disordered" evidence="1">
    <location>
        <begin position="371"/>
        <end position="427"/>
    </location>
</feature>
<keyword evidence="4" id="KW-1185">Reference proteome</keyword>
<sequence length="427" mass="47535">MPFFWKSWENARTKVSPDVMKEAVVHYAVAHNVVPKFWTDNEIASYVWLKGFMHHPKELSLRSPQATSLERATKKCPLGPKAIFNMYETGFTTVNKPGKIISFKGEEPVGKVKSGERGTLVTVCCAINAIGTAVPPVFEFPTRAPPRSFCLTHPSSWMTGDNFELYLEYFIKFTQSSTENNILIVFDNHESHITPKGLQICKDSGKTLVTLPSNTSLRQVATLKQNTFKAYYSIAADDFMHTSPGIPINIYHIHGLVAKSFGKAFNPENILKGFACTGIWPTNSQIFSESDFLAAIETFLCGSSHSSVATNAELVVASSSSSNIAVSPEELRDLLQKQAYEKEEVDETRILTSTPVMTALEIEHALRLEKKSKTSSQMKPVTNDKRKCYMISDDMPTELDKSSEYPGDCSEINSDNNKLSNTPEEES</sequence>
<dbReference type="InterPro" id="IPR050863">
    <property type="entry name" value="CenT-Element_Derived"/>
</dbReference>
<gene>
    <name evidence="3" type="ORF">PR048_005329</name>
</gene>